<proteinExistence type="predicted"/>
<organism evidence="7 8">
    <name type="scientific">Sporothrix curviconia</name>
    <dbReference type="NCBI Taxonomy" id="1260050"/>
    <lineage>
        <taxon>Eukaryota</taxon>
        <taxon>Fungi</taxon>
        <taxon>Dikarya</taxon>
        <taxon>Ascomycota</taxon>
        <taxon>Pezizomycotina</taxon>
        <taxon>Sordariomycetes</taxon>
        <taxon>Sordariomycetidae</taxon>
        <taxon>Ophiostomatales</taxon>
        <taxon>Ophiostomataceae</taxon>
        <taxon>Sporothrix</taxon>
    </lineage>
</organism>
<dbReference type="Pfam" id="PF23562">
    <property type="entry name" value="AMP-binding_C_3"/>
    <property type="match status" value="1"/>
</dbReference>
<reference evidence="7 8" key="1">
    <citation type="submission" date="2024-01" db="EMBL/GenBank/DDBJ databases">
        <authorList>
            <person name="Allen C."/>
            <person name="Tagirdzhanova G."/>
        </authorList>
    </citation>
    <scope>NUCLEOTIDE SEQUENCE [LARGE SCALE GENOMIC DNA]</scope>
</reference>
<protein>
    <submittedName>
        <fullName evidence="7">NRPS-like protein biosynthetic cluster</fullName>
    </submittedName>
</protein>
<dbReference type="InterPro" id="IPR013120">
    <property type="entry name" value="FAR_NAD-bd"/>
</dbReference>
<evidence type="ECO:0000313" key="8">
    <source>
        <dbReference type="Proteomes" id="UP001642405"/>
    </source>
</evidence>
<dbReference type="Gene3D" id="3.40.50.12780">
    <property type="entry name" value="N-terminal domain of ligase-like"/>
    <property type="match status" value="1"/>
</dbReference>
<evidence type="ECO:0000256" key="3">
    <source>
        <dbReference type="SAM" id="MobiDB-lite"/>
    </source>
</evidence>
<dbReference type="PANTHER" id="PTHR43439">
    <property type="entry name" value="PHENYLACETATE-COENZYME A LIGASE"/>
    <property type="match status" value="1"/>
</dbReference>
<evidence type="ECO:0000259" key="5">
    <source>
        <dbReference type="Pfam" id="PF00550"/>
    </source>
</evidence>
<gene>
    <name evidence="7" type="ORF">SCUCBS95973_006277</name>
</gene>
<name>A0ABP0C6A5_9PEZI</name>
<dbReference type="Pfam" id="PF07993">
    <property type="entry name" value="NAD_binding_4"/>
    <property type="match status" value="1"/>
</dbReference>
<dbReference type="Proteomes" id="UP001642405">
    <property type="component" value="Unassembled WGS sequence"/>
</dbReference>
<dbReference type="InterPro" id="IPR036291">
    <property type="entry name" value="NAD(P)-bd_dom_sf"/>
</dbReference>
<dbReference type="SUPFAM" id="SSF47336">
    <property type="entry name" value="ACP-like"/>
    <property type="match status" value="1"/>
</dbReference>
<evidence type="ECO:0000313" key="7">
    <source>
        <dbReference type="EMBL" id="CAK7226670.1"/>
    </source>
</evidence>
<dbReference type="InterPro" id="IPR036736">
    <property type="entry name" value="ACP-like_sf"/>
</dbReference>
<dbReference type="InterPro" id="IPR051414">
    <property type="entry name" value="Adenylate-forming_Reductase"/>
</dbReference>
<dbReference type="PROSITE" id="PS00455">
    <property type="entry name" value="AMP_BINDING"/>
    <property type="match status" value="1"/>
</dbReference>
<dbReference type="InterPro" id="IPR006162">
    <property type="entry name" value="Ppantetheine_attach_site"/>
</dbReference>
<dbReference type="Gene3D" id="1.10.1200.10">
    <property type="entry name" value="ACP-like"/>
    <property type="match status" value="1"/>
</dbReference>
<dbReference type="SUPFAM" id="SSF56801">
    <property type="entry name" value="Acetyl-CoA synthetase-like"/>
    <property type="match status" value="1"/>
</dbReference>
<dbReference type="InterPro" id="IPR009081">
    <property type="entry name" value="PP-bd_ACP"/>
</dbReference>
<keyword evidence="1" id="KW-0596">Phosphopantetheine</keyword>
<dbReference type="EMBL" id="CAWUHB010000037">
    <property type="protein sequence ID" value="CAK7226670.1"/>
    <property type="molecule type" value="Genomic_DNA"/>
</dbReference>
<sequence>MAPLTRDVITERVERFGKCYTIDDVVRLRAKDAEQTPILGMPHGTDDPADYEYFTGAALDCMVDEACRVLVSKGLVVNSKKTVTLYAVSDLSYVVTFFALFRLGCKVLTMSARLGPPACLHLLNTAESDLMLYGTSARIDSTLAQVKAERPDITMLPMLTRDEFDKPDAPPQPSFQREIADKEAEHVEVAMMAHSSGSTGLPKPLLLSHRSMMNSLISGTGLRAFNALPWYHVHGLITSLQAMWMRQLAHLFNPLLPLTAANLVTALRAVKPEICHCVPYALSLIAEDPAGVEVLKQCRIVTAAGAKTPDELGDRLIAAGVNLGVIYGLTEVGHVGDSLSRTPEQSDTWAYVRPYSNLDEHLMFKHVEGNAYEAVFLQSHPALLMSNANDPPGSYYTKDLFTPHPTIPNAWKYISRQDDRLTLITGEKILPLGMEGAVREHPLVRDALMFGNDRAIPGMLVFRSQAGAALTEDEFIRAIWPSVEQANSMADEFARITRDMVASIAYGVDYPTTDKSNIIRAAASRMFSSQIDAIYARFDGGGLSGNGVSNGSGRPSSLSPEKPSGPLDVAGLERLIIDTFRTQTEIELPSAEADFFASGVDSLRAIQARRLFQELLDFGEYRLPTNVVYDARNAANLARLFHELLYPEQSKGHANSSTNGTNAVTIERDSIAVMESLIDAYSAFTTETDIGSGAESVVLTGATGALGAHILHQLLYDSKVERVTCLVRGPHGLKRVHGSLKERGLDLGSSRSVARKLVVLEAPNLGDPLLGLDAYDYSGLVADTTAIIHAAWPVHFGLSASSFEPHIAGLHNLLQLSLHVPSRKPARVLFASSISAAFNVPRPDNGEAAAIVPEGPLASLTDASLGMGYAQSKLVGERICEAAARQGANVSVLRIGQITGDTEHGIWNDREAVPLLVRSALELKTLPLLHGEKGRCEWVPVDVVAAACIEIALAMKGTASGASTPNKSNGVSNTNGTNGTSKAPADTPKARYYNINTPHALSWNDEVLPAFAAAGLDFSPVPLDEWLAALRARGEAIGAQDVGKRLPAFKLADHYEKTYGDVSSEGGHLRFSLDKARHDSPSLAACPNIAEAQLVGKYLKAWLAKWERE</sequence>
<dbReference type="InterPro" id="IPR000873">
    <property type="entry name" value="AMP-dep_synth/lig_dom"/>
</dbReference>
<feature type="domain" description="AMP-dependent synthetase/ligase" evidence="4">
    <location>
        <begin position="49"/>
        <end position="339"/>
    </location>
</feature>
<dbReference type="PROSITE" id="PS00012">
    <property type="entry name" value="PHOSPHOPANTETHEINE"/>
    <property type="match status" value="1"/>
</dbReference>
<evidence type="ECO:0000256" key="1">
    <source>
        <dbReference type="ARBA" id="ARBA00022450"/>
    </source>
</evidence>
<dbReference type="Pfam" id="PF00501">
    <property type="entry name" value="AMP-binding"/>
    <property type="match status" value="1"/>
</dbReference>
<feature type="region of interest" description="Disordered" evidence="3">
    <location>
        <begin position="546"/>
        <end position="566"/>
    </location>
</feature>
<keyword evidence="8" id="KW-1185">Reference proteome</keyword>
<dbReference type="SUPFAM" id="SSF51735">
    <property type="entry name" value="NAD(P)-binding Rossmann-fold domains"/>
    <property type="match status" value="1"/>
</dbReference>
<dbReference type="InterPro" id="IPR042099">
    <property type="entry name" value="ANL_N_sf"/>
</dbReference>
<evidence type="ECO:0000259" key="6">
    <source>
        <dbReference type="Pfam" id="PF07993"/>
    </source>
</evidence>
<evidence type="ECO:0000256" key="2">
    <source>
        <dbReference type="ARBA" id="ARBA00022553"/>
    </source>
</evidence>
<dbReference type="Pfam" id="PF00550">
    <property type="entry name" value="PP-binding"/>
    <property type="match status" value="1"/>
</dbReference>
<feature type="compositionally biased region" description="Low complexity" evidence="3">
    <location>
        <begin position="966"/>
        <end position="982"/>
    </location>
</feature>
<comment type="caution">
    <text evidence="7">The sequence shown here is derived from an EMBL/GenBank/DDBJ whole genome shotgun (WGS) entry which is preliminary data.</text>
</comment>
<dbReference type="PANTHER" id="PTHR43439:SF2">
    <property type="entry name" value="ENZYME, PUTATIVE (JCVI)-RELATED"/>
    <property type="match status" value="1"/>
</dbReference>
<keyword evidence="2" id="KW-0597">Phosphoprotein</keyword>
<accession>A0ABP0C6A5</accession>
<evidence type="ECO:0000259" key="4">
    <source>
        <dbReference type="Pfam" id="PF00501"/>
    </source>
</evidence>
<feature type="region of interest" description="Disordered" evidence="3">
    <location>
        <begin position="959"/>
        <end position="985"/>
    </location>
</feature>
<dbReference type="InterPro" id="IPR020845">
    <property type="entry name" value="AMP-binding_CS"/>
</dbReference>
<feature type="domain" description="Thioester reductase (TE)" evidence="6">
    <location>
        <begin position="699"/>
        <end position="947"/>
    </location>
</feature>
<feature type="domain" description="Carrier" evidence="5">
    <location>
        <begin position="575"/>
        <end position="640"/>
    </location>
</feature>
<dbReference type="Gene3D" id="3.40.50.720">
    <property type="entry name" value="NAD(P)-binding Rossmann-like Domain"/>
    <property type="match status" value="1"/>
</dbReference>